<evidence type="ECO:0000256" key="3">
    <source>
        <dbReference type="ARBA" id="ARBA00023239"/>
    </source>
</evidence>
<dbReference type="Proteomes" id="UP001500635">
    <property type="component" value="Unassembled WGS sequence"/>
</dbReference>
<evidence type="ECO:0000313" key="5">
    <source>
        <dbReference type="EMBL" id="GAA4392241.1"/>
    </source>
</evidence>
<dbReference type="SUPFAM" id="SSF51569">
    <property type="entry name" value="Aldolase"/>
    <property type="match status" value="1"/>
</dbReference>
<feature type="domain" description="Pyruvate carboxyltransferase" evidence="4">
    <location>
        <begin position="9"/>
        <end position="275"/>
    </location>
</feature>
<dbReference type="PANTHER" id="PTHR42738">
    <property type="entry name" value="HYDROXYMETHYLGLUTARYL-COA LYASE"/>
    <property type="match status" value="1"/>
</dbReference>
<dbReference type="EMBL" id="BAABFR010000028">
    <property type="protein sequence ID" value="GAA4392241.1"/>
    <property type="molecule type" value="Genomic_DNA"/>
</dbReference>
<comment type="caution">
    <text evidence="5">The sequence shown here is derived from an EMBL/GenBank/DDBJ whole genome shotgun (WGS) entry which is preliminary data.</text>
</comment>
<organism evidence="5 6">
    <name type="scientific">Tsukamurella soli</name>
    <dbReference type="NCBI Taxonomy" id="644556"/>
    <lineage>
        <taxon>Bacteria</taxon>
        <taxon>Bacillati</taxon>
        <taxon>Actinomycetota</taxon>
        <taxon>Actinomycetes</taxon>
        <taxon>Mycobacteriales</taxon>
        <taxon>Tsukamurellaceae</taxon>
        <taxon>Tsukamurella</taxon>
    </lineage>
</organism>
<dbReference type="PANTHER" id="PTHR42738:SF7">
    <property type="entry name" value="HYDROXYMETHYLGLUTARYL-COA LYASE"/>
    <property type="match status" value="1"/>
</dbReference>
<keyword evidence="3 5" id="KW-0456">Lyase</keyword>
<gene>
    <name evidence="5" type="ORF">GCM10023147_21900</name>
</gene>
<evidence type="ECO:0000256" key="2">
    <source>
        <dbReference type="ARBA" id="ARBA00022723"/>
    </source>
</evidence>
<comment type="similarity">
    <text evidence="1">Belongs to the HMG-CoA lyase family.</text>
</comment>
<dbReference type="InterPro" id="IPR013785">
    <property type="entry name" value="Aldolase_TIM"/>
</dbReference>
<dbReference type="RefSeq" id="WP_344995096.1">
    <property type="nucleotide sequence ID" value="NZ_BAABFR010000028.1"/>
</dbReference>
<dbReference type="PROSITE" id="PS50991">
    <property type="entry name" value="PYR_CT"/>
    <property type="match status" value="1"/>
</dbReference>
<proteinExistence type="inferred from homology"/>
<keyword evidence="2" id="KW-0479">Metal-binding</keyword>
<name>A0ABP8JKE5_9ACTN</name>
<dbReference type="Gene3D" id="3.20.20.70">
    <property type="entry name" value="Aldolase class I"/>
    <property type="match status" value="1"/>
</dbReference>
<sequence>MTDTARPHLEIREVGLRDGLQLEDPVPLAAKLALLDAIAVTGVREIEATSFVSPTAVPAFADAEELAAHLHRWPDITFSALVASPNGARRAVTSNVVNLEYVVSATDAHSAANVRRTTEEALTAVSVIADLAHGAGGTAEVIIAVAWDCPFSGRVDADHTAEIARRAVEAGADRISFGDTIGTVVPGRMTQLLDVVGAVAPGVELGVHLHNTRGIGLASAWAAYQAGVTRFDASFGGLGGCPFAPGATGNIATEELAYMFDESGVDTGVGIDAVLDAVAVLRDVVGHDLSSNLFRAHVAGAERVAARGRAQR</sequence>
<dbReference type="CDD" id="cd07938">
    <property type="entry name" value="DRE_TIM_HMGL"/>
    <property type="match status" value="1"/>
</dbReference>
<dbReference type="NCBIfam" id="NF004283">
    <property type="entry name" value="PRK05692.1"/>
    <property type="match status" value="1"/>
</dbReference>
<dbReference type="GO" id="GO:0016829">
    <property type="term" value="F:lyase activity"/>
    <property type="evidence" value="ECO:0007669"/>
    <property type="project" value="UniProtKB-KW"/>
</dbReference>
<evidence type="ECO:0000256" key="1">
    <source>
        <dbReference type="ARBA" id="ARBA00009405"/>
    </source>
</evidence>
<evidence type="ECO:0000313" key="6">
    <source>
        <dbReference type="Proteomes" id="UP001500635"/>
    </source>
</evidence>
<reference evidence="6" key="1">
    <citation type="journal article" date="2019" name="Int. J. Syst. Evol. Microbiol.">
        <title>The Global Catalogue of Microorganisms (GCM) 10K type strain sequencing project: providing services to taxonomists for standard genome sequencing and annotation.</title>
        <authorList>
            <consortium name="The Broad Institute Genomics Platform"/>
            <consortium name="The Broad Institute Genome Sequencing Center for Infectious Disease"/>
            <person name="Wu L."/>
            <person name="Ma J."/>
        </authorList>
    </citation>
    <scope>NUCLEOTIDE SEQUENCE [LARGE SCALE GENOMIC DNA]</scope>
    <source>
        <strain evidence="6">JCM 17688</strain>
    </source>
</reference>
<protein>
    <submittedName>
        <fullName evidence="5">Hydroxymethylglutaryl-CoA lyase</fullName>
    </submittedName>
</protein>
<keyword evidence="6" id="KW-1185">Reference proteome</keyword>
<dbReference type="Pfam" id="PF00682">
    <property type="entry name" value="HMGL-like"/>
    <property type="match status" value="1"/>
</dbReference>
<evidence type="ECO:0000259" key="4">
    <source>
        <dbReference type="PROSITE" id="PS50991"/>
    </source>
</evidence>
<accession>A0ABP8JKE5</accession>
<dbReference type="InterPro" id="IPR043594">
    <property type="entry name" value="HMGL"/>
</dbReference>
<dbReference type="InterPro" id="IPR000891">
    <property type="entry name" value="PYR_CT"/>
</dbReference>